<accession>A0A6V8HIF4</accession>
<dbReference type="Proteomes" id="UP000053095">
    <property type="component" value="Unassembled WGS sequence"/>
</dbReference>
<dbReference type="PANTHER" id="PTHR40788:SF1">
    <property type="entry name" value="IPA PROTEIN"/>
    <property type="match status" value="1"/>
</dbReference>
<dbReference type="PANTHER" id="PTHR40788">
    <property type="entry name" value="CLR5 DOMAIN-CONTAINING PROTEIN-RELATED"/>
    <property type="match status" value="1"/>
</dbReference>
<evidence type="ECO:0000256" key="1">
    <source>
        <dbReference type="SAM" id="MobiDB-lite"/>
    </source>
</evidence>
<organism evidence="2 3">
    <name type="scientific">Talaromyces pinophilus</name>
    <name type="common">Penicillium pinophilum</name>
    <dbReference type="NCBI Taxonomy" id="128442"/>
    <lineage>
        <taxon>Eukaryota</taxon>
        <taxon>Fungi</taxon>
        <taxon>Dikarya</taxon>
        <taxon>Ascomycota</taxon>
        <taxon>Pezizomycotina</taxon>
        <taxon>Eurotiomycetes</taxon>
        <taxon>Eurotiomycetidae</taxon>
        <taxon>Eurotiales</taxon>
        <taxon>Trichocomaceae</taxon>
        <taxon>Talaromyces</taxon>
        <taxon>Talaromyces sect. Talaromyces</taxon>
    </lineage>
</organism>
<reference evidence="3" key="1">
    <citation type="journal article" date="2015" name="Genome Announc.">
        <title>Draft genome sequence of Talaromyces cellulolyticus strain Y-94, a source of lignocellulosic biomass-degrading enzymes.</title>
        <authorList>
            <person name="Fujii T."/>
            <person name="Koike H."/>
            <person name="Sawayama S."/>
            <person name="Yano S."/>
            <person name="Inoue H."/>
        </authorList>
    </citation>
    <scope>NUCLEOTIDE SEQUENCE [LARGE SCALE GENOMIC DNA]</scope>
    <source>
        <strain evidence="3">Y-94</strain>
    </source>
</reference>
<feature type="compositionally biased region" description="Basic residues" evidence="1">
    <location>
        <begin position="562"/>
        <end position="571"/>
    </location>
</feature>
<keyword evidence="3" id="KW-1185">Reference proteome</keyword>
<feature type="region of interest" description="Disordered" evidence="1">
    <location>
        <begin position="677"/>
        <end position="741"/>
    </location>
</feature>
<feature type="region of interest" description="Disordered" evidence="1">
    <location>
        <begin position="560"/>
        <end position="597"/>
    </location>
</feature>
<feature type="region of interest" description="Disordered" evidence="1">
    <location>
        <begin position="632"/>
        <end position="665"/>
    </location>
</feature>
<protein>
    <submittedName>
        <fullName evidence="2">Uncharacterized protein</fullName>
    </submittedName>
</protein>
<sequence length="997" mass="110279">MRITLMKIIDANIFGTPAYLKSRHADLQQKWVTHNEKVEELWRFFTPSQREAVFRAGVKQGRVPKDAKDRSMFRSYALYPEMNVRDIAGSPDFFLDHFEFRAATGLMHQYRNGLKGTKGDHQVVTESMVVNEVRSVQDCRNELMFFMDEDKYGDIYEAKDEEDYKKVFYELKSIVKTGIVVPRSVGELILERQCYLFQHLCVLVDNILQLGAIIDNGVKEYMTPEEEARIAFSAYPTDEKPQSICVQDLITVAVDRKVSFEAYWDLCRSNPDFLANEVSLWYSTRPDLVPDEQGRRMPLASNEHVSRSIFEVIHNAVIGIAIWDILSALFQVFIEPSDDLEQDIILQEISNICHYEYDRVRKGFKRFAQIGSGSKHFKRLAKVFDNGTPRVVLKSIPDRVIKENPQLHYILRLCQPELGAAQAVQWNNMLASLHHNHPLEQDKLEEWEFGALGEISLTINLVNTAIESLELPSASPKKGLTYISKLKELISRLEPLKTHTNLRRLPISLDDIKDPNTAKEASSIVDRFCEYYAGGSMVALYQNLNKEFLEDLEVQLQEAKGMKKMKTKHSSKSAGADRSTTQRQGTQADKAHSSDPSLASLSRKLASFLKTKAKVSAGYLVTTGLEKFVNAESSAQPESSTEPRPEMSSQASPFAESETSPQVDASVGVGASKFSTTAASESSASSGPSARQVTPTESEAEEIEQKPVEEPELSADAQLQPDLAKSTEATTAEDELFIGPNPYTQFSTSTVMEVLAELALSEPRPAGEPEISAESGAHTEPGPTGAELAMVSEENVEMAAPEPELRTEADPSVEVKVPEGLGESGSGPFAENTEPESSQEADIPPESGSRPEAEVSTSEDTNKLGSEAPAEPEASTMVDTAEEATAAASKVSPSALQVFTTIFSALEKSESNSGSQPGPEHSIKWFEFGAAMKEIGFSILPSLGALYSFVPGVDSDVATFFTLHRPYRSVIRGDGLLLLALRLKLLYGWGKDSFEAE</sequence>
<feature type="compositionally biased region" description="Polar residues" evidence="1">
    <location>
        <begin position="578"/>
        <end position="587"/>
    </location>
</feature>
<evidence type="ECO:0000313" key="2">
    <source>
        <dbReference type="EMBL" id="GAM41078.1"/>
    </source>
</evidence>
<proteinExistence type="predicted"/>
<name>A0A6V8HIF4_TALPI</name>
<feature type="region of interest" description="Disordered" evidence="1">
    <location>
        <begin position="760"/>
        <end position="890"/>
    </location>
</feature>
<dbReference type="AlphaFoldDB" id="A0A6V8HIF4"/>
<dbReference type="EMBL" id="DF933837">
    <property type="protein sequence ID" value="GAM41078.1"/>
    <property type="molecule type" value="Genomic_DNA"/>
</dbReference>
<evidence type="ECO:0000313" key="3">
    <source>
        <dbReference type="Proteomes" id="UP000053095"/>
    </source>
</evidence>
<feature type="compositionally biased region" description="Polar residues" evidence="1">
    <location>
        <begin position="632"/>
        <end position="663"/>
    </location>
</feature>
<gene>
    <name evidence="2" type="ORF">TCE0_041r13927</name>
</gene>
<feature type="compositionally biased region" description="Low complexity" evidence="1">
    <location>
        <begin position="677"/>
        <end position="690"/>
    </location>
</feature>
<comment type="caution">
    <text evidence="2">The sequence shown here is derived from an EMBL/GenBank/DDBJ whole genome shotgun (WGS) entry which is preliminary data.</text>
</comment>